<feature type="transmembrane region" description="Helical" evidence="1">
    <location>
        <begin position="195"/>
        <end position="213"/>
    </location>
</feature>
<dbReference type="RefSeq" id="WP_012944807.1">
    <property type="nucleotide sequence ID" value="NC_013743.1"/>
</dbReference>
<name>D2RRU4_HALTV</name>
<dbReference type="OrthoDB" id="169735at2157"/>
<protein>
    <submittedName>
        <fullName evidence="2">Uncharacterized protein</fullName>
    </submittedName>
</protein>
<feature type="transmembrane region" description="Helical" evidence="1">
    <location>
        <begin position="306"/>
        <end position="325"/>
    </location>
</feature>
<dbReference type="Pfam" id="PF11449">
    <property type="entry name" value="ArsP_2"/>
    <property type="match status" value="1"/>
</dbReference>
<dbReference type="eggNOG" id="arCOG10198">
    <property type="taxonomic scope" value="Archaea"/>
</dbReference>
<dbReference type="AlphaFoldDB" id="D2RRU4"/>
<evidence type="ECO:0000313" key="3">
    <source>
        <dbReference type="Proteomes" id="UP000001903"/>
    </source>
</evidence>
<feature type="transmembrane region" description="Helical" evidence="1">
    <location>
        <begin position="280"/>
        <end position="299"/>
    </location>
</feature>
<sequence length="407" mass="41649">MNELLTVLLESLRDGYVQVSAFVAVTVLAFGLIQYRTDGAVLSVIEENERLQVLFGGLLGLTPGCGGAIVVMPLYVRGTVSFGTVVATLGATAGDSAFVILALAPEAALYAYAIAFAASVATGYLVDSVGLGVTRVDDAVAKLSPAMADGGTVVNGGVGPNPTHDYCGPAPAHAHEAGPDRESRVLTPLSHLAHVLWWVAAVAGLVLGSLYLLRGGPEVALTAGLSFDGLFTITGIVGAALSLYLYAIGRHYVGEGEIARARDSFGSIYDTLTHAAMETSFVTVWVLVAFLVYEYAVLLTGIDVTTVAAAAGVLAPIGGAVVGLIPGCGPQILLASVYAEGGLPFSALTANAIAQDGDALFPLLAVDARAAIVATIYNFLPAVVVGVALHLLWAPVFGMAEYGFGVL</sequence>
<dbReference type="HOGENOM" id="CLU_054164_0_0_2"/>
<feature type="transmembrane region" description="Helical" evidence="1">
    <location>
        <begin position="225"/>
        <end position="247"/>
    </location>
</feature>
<reference evidence="2 3" key="1">
    <citation type="journal article" date="2010" name="Stand. Genomic Sci.">
        <title>Complete genome sequence of Haloterrigena turkmenica type strain (4k).</title>
        <authorList>
            <person name="Saunders E."/>
            <person name="Tindall B.J."/>
            <person name="Fahnrich R."/>
            <person name="Lapidus A."/>
            <person name="Copeland A."/>
            <person name="Del Rio T.G."/>
            <person name="Lucas S."/>
            <person name="Chen F."/>
            <person name="Tice H."/>
            <person name="Cheng J.F."/>
            <person name="Han C."/>
            <person name="Detter J.C."/>
            <person name="Bruce D."/>
            <person name="Goodwin L."/>
            <person name="Chain P."/>
            <person name="Pitluck S."/>
            <person name="Pati A."/>
            <person name="Ivanova N."/>
            <person name="Mavromatis K."/>
            <person name="Chen A."/>
            <person name="Palaniappan K."/>
            <person name="Land M."/>
            <person name="Hauser L."/>
            <person name="Chang Y.J."/>
            <person name="Jeffries C.D."/>
            <person name="Brettin T."/>
            <person name="Rohde M."/>
            <person name="Goker M."/>
            <person name="Bristow J."/>
            <person name="Eisen J.A."/>
            <person name="Markowitz V."/>
            <person name="Hugenholtz P."/>
            <person name="Klenk H.P."/>
            <person name="Kyrpides N.C."/>
        </authorList>
    </citation>
    <scope>NUCLEOTIDE SEQUENCE [LARGE SCALE GENOMIC DNA]</scope>
    <source>
        <strain evidence="3">ATCC 51198 / DSM 5511 / JCM 9101 / NCIMB 13204 / VKM B-1734 / 4k</strain>
    </source>
</reference>
<feature type="transmembrane region" description="Helical" evidence="1">
    <location>
        <begin position="82"/>
        <end position="102"/>
    </location>
</feature>
<accession>D2RRU4</accession>
<feature type="transmembrane region" description="Helical" evidence="1">
    <location>
        <begin position="370"/>
        <end position="393"/>
    </location>
</feature>
<feature type="transmembrane region" description="Helical" evidence="1">
    <location>
        <begin position="15"/>
        <end position="33"/>
    </location>
</feature>
<evidence type="ECO:0000256" key="1">
    <source>
        <dbReference type="SAM" id="Phobius"/>
    </source>
</evidence>
<dbReference type="Proteomes" id="UP000001903">
    <property type="component" value="Chromosome"/>
</dbReference>
<gene>
    <name evidence="2" type="ordered locus">Htur_3699</name>
</gene>
<dbReference type="STRING" id="543526.Htur_3699"/>
<dbReference type="GeneID" id="8744325"/>
<evidence type="ECO:0000313" key="2">
    <source>
        <dbReference type="EMBL" id="ADB62561.1"/>
    </source>
</evidence>
<dbReference type="EMBL" id="CP001860">
    <property type="protein sequence ID" value="ADB62561.1"/>
    <property type="molecule type" value="Genomic_DNA"/>
</dbReference>
<feature type="transmembrane region" description="Helical" evidence="1">
    <location>
        <begin position="109"/>
        <end position="126"/>
    </location>
</feature>
<keyword evidence="3" id="KW-1185">Reference proteome</keyword>
<keyword evidence="1" id="KW-1133">Transmembrane helix</keyword>
<dbReference type="InterPro" id="IPR021552">
    <property type="entry name" value="ArsP_2"/>
</dbReference>
<keyword evidence="1" id="KW-0472">Membrane</keyword>
<feature type="transmembrane region" description="Helical" evidence="1">
    <location>
        <begin position="53"/>
        <end position="76"/>
    </location>
</feature>
<dbReference type="KEGG" id="htu:Htur_3699"/>
<organism evidence="2 3">
    <name type="scientific">Haloterrigena turkmenica (strain ATCC 51198 / DSM 5511 / JCM 9101 / NCIMB 13204 / VKM B-1734 / 4k)</name>
    <name type="common">Halococcus turkmenicus</name>
    <dbReference type="NCBI Taxonomy" id="543526"/>
    <lineage>
        <taxon>Archaea</taxon>
        <taxon>Methanobacteriati</taxon>
        <taxon>Methanobacteriota</taxon>
        <taxon>Stenosarchaea group</taxon>
        <taxon>Halobacteria</taxon>
        <taxon>Halobacteriales</taxon>
        <taxon>Natrialbaceae</taxon>
        <taxon>Haloterrigena</taxon>
    </lineage>
</organism>
<dbReference type="NCBIfam" id="NF037962">
    <property type="entry name" value="arsenic_eff"/>
    <property type="match status" value="1"/>
</dbReference>
<keyword evidence="1" id="KW-0812">Transmembrane</keyword>
<proteinExistence type="predicted"/>